<dbReference type="PANTHER" id="PTHR30616">
    <property type="entry name" value="UNCHARACTERIZED PROTEIN YFIH"/>
    <property type="match status" value="1"/>
</dbReference>
<evidence type="ECO:0000256" key="1">
    <source>
        <dbReference type="ARBA" id="ARBA00000553"/>
    </source>
</evidence>
<dbReference type="OrthoDB" id="4279at2"/>
<keyword evidence="3" id="KW-0808">Transferase</keyword>
<comment type="catalytic activity">
    <reaction evidence="8">
        <text>adenosine + phosphate = alpha-D-ribose 1-phosphate + adenine</text>
        <dbReference type="Rhea" id="RHEA:27642"/>
        <dbReference type="ChEBI" id="CHEBI:16335"/>
        <dbReference type="ChEBI" id="CHEBI:16708"/>
        <dbReference type="ChEBI" id="CHEBI:43474"/>
        <dbReference type="ChEBI" id="CHEBI:57720"/>
        <dbReference type="EC" id="2.4.2.1"/>
    </reaction>
    <physiologicalReaction direction="left-to-right" evidence="8">
        <dbReference type="Rhea" id="RHEA:27643"/>
    </physiologicalReaction>
</comment>
<evidence type="ECO:0000256" key="10">
    <source>
        <dbReference type="RuleBase" id="RU361274"/>
    </source>
</evidence>
<keyword evidence="4" id="KW-0479">Metal-binding</keyword>
<comment type="catalytic activity">
    <reaction evidence="1">
        <text>inosine + phosphate = alpha-D-ribose 1-phosphate + hypoxanthine</text>
        <dbReference type="Rhea" id="RHEA:27646"/>
        <dbReference type="ChEBI" id="CHEBI:17368"/>
        <dbReference type="ChEBI" id="CHEBI:17596"/>
        <dbReference type="ChEBI" id="CHEBI:43474"/>
        <dbReference type="ChEBI" id="CHEBI:57720"/>
        <dbReference type="EC" id="2.4.2.1"/>
    </reaction>
    <physiologicalReaction direction="left-to-right" evidence="1">
        <dbReference type="Rhea" id="RHEA:27647"/>
    </physiologicalReaction>
</comment>
<evidence type="ECO:0000256" key="6">
    <source>
        <dbReference type="ARBA" id="ARBA00022833"/>
    </source>
</evidence>
<dbReference type="RefSeq" id="WP_109825926.1">
    <property type="nucleotide sequence ID" value="NZ_QGKL01000042.1"/>
</dbReference>
<evidence type="ECO:0000313" key="11">
    <source>
        <dbReference type="EMBL" id="PWQ93776.1"/>
    </source>
</evidence>
<dbReference type="GO" id="GO:0016787">
    <property type="term" value="F:hydrolase activity"/>
    <property type="evidence" value="ECO:0007669"/>
    <property type="project" value="UniProtKB-KW"/>
</dbReference>
<dbReference type="InterPro" id="IPR011324">
    <property type="entry name" value="Cytotoxic_necrot_fac-like_cat"/>
</dbReference>
<dbReference type="PANTHER" id="PTHR30616:SF2">
    <property type="entry name" value="PURINE NUCLEOSIDE PHOSPHORYLASE LACC1"/>
    <property type="match status" value="1"/>
</dbReference>
<evidence type="ECO:0000256" key="8">
    <source>
        <dbReference type="ARBA" id="ARBA00048968"/>
    </source>
</evidence>
<dbReference type="Pfam" id="PF02578">
    <property type="entry name" value="Cu-oxidase_4"/>
    <property type="match status" value="1"/>
</dbReference>
<comment type="catalytic activity">
    <reaction evidence="7">
        <text>adenosine + H2O + H(+) = inosine + NH4(+)</text>
        <dbReference type="Rhea" id="RHEA:24408"/>
        <dbReference type="ChEBI" id="CHEBI:15377"/>
        <dbReference type="ChEBI" id="CHEBI:15378"/>
        <dbReference type="ChEBI" id="CHEBI:16335"/>
        <dbReference type="ChEBI" id="CHEBI:17596"/>
        <dbReference type="ChEBI" id="CHEBI:28938"/>
        <dbReference type="EC" id="3.5.4.4"/>
    </reaction>
    <physiologicalReaction direction="left-to-right" evidence="7">
        <dbReference type="Rhea" id="RHEA:24409"/>
    </physiologicalReaction>
</comment>
<dbReference type="EMBL" id="QGKL01000042">
    <property type="protein sequence ID" value="PWQ93776.1"/>
    <property type="molecule type" value="Genomic_DNA"/>
</dbReference>
<organism evidence="11 12">
    <name type="scientific">Leucothrix arctica</name>
    <dbReference type="NCBI Taxonomy" id="1481894"/>
    <lineage>
        <taxon>Bacteria</taxon>
        <taxon>Pseudomonadati</taxon>
        <taxon>Pseudomonadota</taxon>
        <taxon>Gammaproteobacteria</taxon>
        <taxon>Thiotrichales</taxon>
        <taxon>Thiotrichaceae</taxon>
        <taxon>Leucothrix</taxon>
    </lineage>
</organism>
<evidence type="ECO:0000256" key="3">
    <source>
        <dbReference type="ARBA" id="ARBA00022679"/>
    </source>
</evidence>
<evidence type="ECO:0000256" key="2">
    <source>
        <dbReference type="ARBA" id="ARBA00007353"/>
    </source>
</evidence>
<dbReference type="InterPro" id="IPR003730">
    <property type="entry name" value="Cu_polyphenol_OxRdtase"/>
</dbReference>
<evidence type="ECO:0000256" key="5">
    <source>
        <dbReference type="ARBA" id="ARBA00022801"/>
    </source>
</evidence>
<dbReference type="AlphaFoldDB" id="A0A317C511"/>
<evidence type="ECO:0000256" key="9">
    <source>
        <dbReference type="ARBA" id="ARBA00049893"/>
    </source>
</evidence>
<dbReference type="Gene3D" id="3.60.140.10">
    <property type="entry name" value="CNF1/YfiH-like putative cysteine hydrolases"/>
    <property type="match status" value="1"/>
</dbReference>
<evidence type="ECO:0000256" key="7">
    <source>
        <dbReference type="ARBA" id="ARBA00047989"/>
    </source>
</evidence>
<proteinExistence type="inferred from homology"/>
<name>A0A317C511_9GAMM</name>
<evidence type="ECO:0000256" key="4">
    <source>
        <dbReference type="ARBA" id="ARBA00022723"/>
    </source>
</evidence>
<keyword evidence="6" id="KW-0862">Zinc</keyword>
<evidence type="ECO:0000313" key="12">
    <source>
        <dbReference type="Proteomes" id="UP000245506"/>
    </source>
</evidence>
<comment type="caution">
    <text evidence="11">The sequence shown here is derived from an EMBL/GenBank/DDBJ whole genome shotgun (WGS) entry which is preliminary data.</text>
</comment>
<dbReference type="SUPFAM" id="SSF64438">
    <property type="entry name" value="CNF1/YfiH-like putative cysteine hydrolases"/>
    <property type="match status" value="1"/>
</dbReference>
<sequence>MSRSAFIYPDWPAPDNIKAVMTTRHGGVSLPPFDGLNLGDHVDDDPEAVQTNRKQLAVDLSLPQQPAWLSQVHGINVASCSSAKSTDVADAIVGKHQNDVCSIMTADCLPVLFCDKQGTVIAAAHAGWRGLASGVLEATIAEMTSKPQDILIWMGAAIGPDAFEVGSEVRDVFIAQHSESTEAFKAQASGKWLADIYKLALIRFKHSKIPVENVYGGGRCTYSEDTEFYSYRRESRTGRMASLIWRT</sequence>
<protein>
    <recommendedName>
        <fullName evidence="10">Purine nucleoside phosphorylase</fullName>
    </recommendedName>
</protein>
<dbReference type="GO" id="GO:0017061">
    <property type="term" value="F:S-methyl-5-thioadenosine phosphorylase activity"/>
    <property type="evidence" value="ECO:0007669"/>
    <property type="project" value="UniProtKB-EC"/>
</dbReference>
<dbReference type="InterPro" id="IPR038371">
    <property type="entry name" value="Cu_polyphenol_OxRdtase_sf"/>
</dbReference>
<dbReference type="NCBIfam" id="TIGR00726">
    <property type="entry name" value="peptidoglycan editing factor PgeF"/>
    <property type="match status" value="1"/>
</dbReference>
<gene>
    <name evidence="11" type="primary">pgeF</name>
    <name evidence="11" type="ORF">DKT75_19390</name>
</gene>
<dbReference type="CDD" id="cd16833">
    <property type="entry name" value="YfiH"/>
    <property type="match status" value="1"/>
</dbReference>
<reference evidence="11 12" key="1">
    <citation type="submission" date="2018-05" db="EMBL/GenBank/DDBJ databases">
        <title>Leucothrix arctica sp. nov., isolated from Arctic seawater.</title>
        <authorList>
            <person name="Choi A."/>
            <person name="Baek K."/>
        </authorList>
    </citation>
    <scope>NUCLEOTIDE SEQUENCE [LARGE SCALE GENOMIC DNA]</scope>
    <source>
        <strain evidence="11 12">IMCC9719</strain>
    </source>
</reference>
<keyword evidence="12" id="KW-1185">Reference proteome</keyword>
<keyword evidence="5" id="KW-0378">Hydrolase</keyword>
<comment type="similarity">
    <text evidence="2 10">Belongs to the purine nucleoside phosphorylase YfiH/LACC1 family.</text>
</comment>
<comment type="catalytic activity">
    <reaction evidence="9">
        <text>S-methyl-5'-thioadenosine + phosphate = 5-(methylsulfanyl)-alpha-D-ribose 1-phosphate + adenine</text>
        <dbReference type="Rhea" id="RHEA:11852"/>
        <dbReference type="ChEBI" id="CHEBI:16708"/>
        <dbReference type="ChEBI" id="CHEBI:17509"/>
        <dbReference type="ChEBI" id="CHEBI:43474"/>
        <dbReference type="ChEBI" id="CHEBI:58533"/>
        <dbReference type="EC" id="2.4.2.28"/>
    </reaction>
    <physiologicalReaction direction="left-to-right" evidence="9">
        <dbReference type="Rhea" id="RHEA:11853"/>
    </physiologicalReaction>
</comment>
<dbReference type="GO" id="GO:0005507">
    <property type="term" value="F:copper ion binding"/>
    <property type="evidence" value="ECO:0007669"/>
    <property type="project" value="TreeGrafter"/>
</dbReference>
<accession>A0A317C511</accession>
<dbReference type="Proteomes" id="UP000245506">
    <property type="component" value="Unassembled WGS sequence"/>
</dbReference>